<reference evidence="3 5" key="2">
    <citation type="journal article" date="2009" name="PLoS Biol.">
        <title>Lineage-specific biology revealed by a finished genome assembly of the mouse.</title>
        <authorList>
            <consortium name="Mouse Genome Sequencing Consortium"/>
            <person name="Church D.M."/>
            <person name="Goodstadt L."/>
            <person name="Hillier L.W."/>
            <person name="Zody M.C."/>
            <person name="Goldstein S."/>
            <person name="She X."/>
            <person name="Bult C.J."/>
            <person name="Agarwala R."/>
            <person name="Cherry J.L."/>
            <person name="DiCuccio M."/>
            <person name="Hlavina W."/>
            <person name="Kapustin Y."/>
            <person name="Meric P."/>
            <person name="Maglott D."/>
            <person name="Birtle Z."/>
            <person name="Marques A.C."/>
            <person name="Graves T."/>
            <person name="Zhou S."/>
            <person name="Teague B."/>
            <person name="Potamousis K."/>
            <person name="Churas C."/>
            <person name="Place M."/>
            <person name="Herschleb J."/>
            <person name="Runnheim R."/>
            <person name="Forrest D."/>
            <person name="Amos-Landgraf J."/>
            <person name="Schwartz D.C."/>
            <person name="Cheng Z."/>
            <person name="Lindblad-Toh K."/>
            <person name="Eichler E.E."/>
            <person name="Ponting C.P."/>
        </authorList>
    </citation>
    <scope>NUCLEOTIDE SEQUENCE [LARGE SCALE GENOMIC DNA]</scope>
    <source>
        <strain evidence="3 5">C57BL/6J</strain>
    </source>
</reference>
<dbReference type="AlphaFoldDB" id="A5AA26"/>
<dbReference type="MGI" id="MGI:95728">
    <property type="gene designation" value="Gli2"/>
</dbReference>
<dbReference type="GeneTree" id="ENSGT00940000159213"/>
<feature type="region of interest" description="Disordered" evidence="1">
    <location>
        <begin position="1"/>
        <end position="28"/>
    </location>
</feature>
<evidence type="ECO:0000313" key="4">
    <source>
        <dbReference type="MGI" id="MGI:95728"/>
    </source>
</evidence>
<reference evidence="3" key="4">
    <citation type="submission" date="2025-05" db="UniProtKB">
        <authorList>
            <consortium name="Ensembl"/>
        </authorList>
    </citation>
    <scope>IDENTIFICATION</scope>
    <source>
        <strain evidence="3">C57BL/6J</strain>
    </source>
</reference>
<evidence type="ECO:0000256" key="1">
    <source>
        <dbReference type="SAM" id="MobiDB-lite"/>
    </source>
</evidence>
<proteinExistence type="evidence at transcript level"/>
<protein>
    <submittedName>
        <fullName evidence="2 3">GLI-Kruppel family member</fullName>
    </submittedName>
</protein>
<sequence length="49" mass="4828">METSAPAPALEKKEAKSGLLEDSSFPDPGKKACPLAVAAAVAAHGGLPP</sequence>
<organism evidence="2">
    <name type="scientific">Mus musculus</name>
    <name type="common">Mouse</name>
    <dbReference type="NCBI Taxonomy" id="10090"/>
    <lineage>
        <taxon>Eukaryota</taxon>
        <taxon>Metazoa</taxon>
        <taxon>Chordata</taxon>
        <taxon>Craniata</taxon>
        <taxon>Vertebrata</taxon>
        <taxon>Euteleostomi</taxon>
        <taxon>Mammalia</taxon>
        <taxon>Eutheria</taxon>
        <taxon>Euarchontoglires</taxon>
        <taxon>Glires</taxon>
        <taxon>Rodentia</taxon>
        <taxon>Myomorpha</taxon>
        <taxon>Muroidea</taxon>
        <taxon>Muridae</taxon>
        <taxon>Murinae</taxon>
        <taxon>Mus</taxon>
        <taxon>Mus</taxon>
    </lineage>
</organism>
<gene>
    <name evidence="3 4" type="primary">Gli2</name>
</gene>
<dbReference type="SMR" id="A5AA26"/>
<dbReference type="Proteomes" id="UP000000589">
    <property type="component" value="Chromosome 1"/>
</dbReference>
<dbReference type="ExpressionAtlas" id="A5AA26">
    <property type="expression patterns" value="baseline and differential"/>
</dbReference>
<evidence type="ECO:0000313" key="5">
    <source>
        <dbReference type="Proteomes" id="UP000000589"/>
    </source>
</evidence>
<evidence type="ECO:0000313" key="3">
    <source>
        <dbReference type="Ensembl" id="ENSMUSP00000125634.2"/>
    </source>
</evidence>
<keyword evidence="5" id="KW-1185">Reference proteome</keyword>
<accession>A5AA26</accession>
<dbReference type="AGR" id="MGI:95728"/>
<evidence type="ECO:0000313" key="2">
    <source>
        <dbReference type="EMBL" id="CAK18604.1"/>
    </source>
</evidence>
<dbReference type="VEuPathDB" id="HostDB:ENSMUSG00000048402"/>
<reference evidence="2" key="1">
    <citation type="journal article" date="2006" name="BMC Mol. Biol.">
        <title>A potential role of alternative splicing in the regulation of the transcriptional activity of human GLI2 in gonadal tissues.</title>
        <authorList>
            <person name="Speek M."/>
            <person name="Njunkova O."/>
            <person name="Pata I."/>
            <person name="Valdre E."/>
            <person name="Kogerman P."/>
        </authorList>
    </citation>
    <scope>NUCLEOTIDE SEQUENCE</scope>
    <source>
        <strain evidence="2">C57BL/6J</strain>
    </source>
</reference>
<reference evidence="3" key="3">
    <citation type="journal article" date="2011" name="PLoS Biol.">
        <title>Modernizing reference genome assemblies.</title>
        <authorList>
            <person name="Church D.M."/>
            <person name="Schneider V.A."/>
            <person name="Graves T."/>
            <person name="Auger K."/>
            <person name="Cunningham F."/>
            <person name="Bouk N."/>
            <person name="Chen H.C."/>
            <person name="Agarwala R."/>
            <person name="McLaren W.M."/>
            <person name="Ritchie G.R."/>
            <person name="Albracht D."/>
            <person name="Kremitzki M."/>
            <person name="Rock S."/>
            <person name="Kotkiewicz H."/>
            <person name="Kremitzki C."/>
            <person name="Wollam A."/>
            <person name="Trani L."/>
            <person name="Fulton L."/>
            <person name="Fulton R."/>
            <person name="Matthews L."/>
            <person name="Whitehead S."/>
            <person name="Chow W."/>
            <person name="Torrance J."/>
            <person name="Dunn M."/>
            <person name="Harden G."/>
            <person name="Threadgold G."/>
            <person name="Wood J."/>
            <person name="Collins J."/>
            <person name="Heath P."/>
            <person name="Griffiths G."/>
            <person name="Pelan S."/>
            <person name="Grafham D."/>
            <person name="Eichler E.E."/>
            <person name="Weinstock G."/>
            <person name="Mardis E.R."/>
            <person name="Wilson R.K."/>
            <person name="Howe K."/>
            <person name="Flicek P."/>
            <person name="Hubbard T."/>
        </authorList>
    </citation>
    <scope>NUCLEOTIDE SEQUENCE [LARGE SCALE GENOMIC DNA]</scope>
    <source>
        <strain evidence="3">C57BL/6J</strain>
    </source>
</reference>
<name>A5AA26_MOUSE</name>
<dbReference type="EMBL" id="AM262743">
    <property type="protein sequence ID" value="CAK18604.1"/>
    <property type="molecule type" value="mRNA"/>
</dbReference>
<dbReference type="Antibodypedia" id="3768">
    <property type="antibodies" value="350 antibodies from 38 providers"/>
</dbReference>
<dbReference type="Bgee" id="ENSMUSG00000048402">
    <property type="expression patterns" value="Expressed in spermatogonium and 277 other cell types or tissues"/>
</dbReference>
<dbReference type="HOGENOM" id="CLU_206075_1_0_1"/>
<dbReference type="Ensembl" id="ENSMUST00000160991.8">
    <property type="protein sequence ID" value="ENSMUSP00000125634.2"/>
    <property type="gene ID" value="ENSMUSG00000048402.15"/>
</dbReference>